<accession>A0A1J0LV04</accession>
<organism evidence="1 2">
    <name type="scientific">Thermus brockianus</name>
    <dbReference type="NCBI Taxonomy" id="56956"/>
    <lineage>
        <taxon>Bacteria</taxon>
        <taxon>Thermotogati</taxon>
        <taxon>Deinococcota</taxon>
        <taxon>Deinococci</taxon>
        <taxon>Thermales</taxon>
        <taxon>Thermaceae</taxon>
        <taxon>Thermus</taxon>
    </lineage>
</organism>
<dbReference type="Proteomes" id="UP000182993">
    <property type="component" value="Chromosome"/>
</dbReference>
<dbReference type="STRING" id="56956.A0O31_01875"/>
<gene>
    <name evidence="1" type="ORF">A0O31_01875</name>
</gene>
<sequence length="35" mass="3699">MRRALVWMAGLIALAGVASAQTFVWPQNVDGGQAL</sequence>
<reference evidence="2" key="1">
    <citation type="submission" date="2016-06" db="EMBL/GenBank/DDBJ databases">
        <title>Whole genome sequencing of Thermus brockianus strain GE-1.</title>
        <authorList>
            <person name="Schaefers C."/>
            <person name="Blank S."/>
            <person name="Wiebusch S."/>
            <person name="Elleuche S."/>
            <person name="Antranikian G."/>
        </authorList>
    </citation>
    <scope>NUCLEOTIDE SEQUENCE [LARGE SCALE GENOMIC DNA]</scope>
    <source>
        <strain evidence="2">GE-1</strain>
    </source>
</reference>
<evidence type="ECO:0000313" key="2">
    <source>
        <dbReference type="Proteomes" id="UP000182993"/>
    </source>
</evidence>
<evidence type="ECO:0000313" key="1">
    <source>
        <dbReference type="EMBL" id="APD09962.1"/>
    </source>
</evidence>
<dbReference type="KEGG" id="tbc:A0O31_01875"/>
<protein>
    <submittedName>
        <fullName evidence="1">Peptide ABC transporter substrate-binding protein</fullName>
    </submittedName>
</protein>
<proteinExistence type="predicted"/>
<dbReference type="AlphaFoldDB" id="A0A1J0LV04"/>
<name>A0A1J0LV04_THEBO</name>
<dbReference type="EMBL" id="CP016312">
    <property type="protein sequence ID" value="APD09962.1"/>
    <property type="molecule type" value="Genomic_DNA"/>
</dbReference>